<name>A0A5J4U457_9EUKA</name>
<proteinExistence type="predicted"/>
<comment type="caution">
    <text evidence="2">The sequence shown here is derived from an EMBL/GenBank/DDBJ whole genome shotgun (WGS) entry which is preliminary data.</text>
</comment>
<organism evidence="2 3">
    <name type="scientific">Streblomastix strix</name>
    <dbReference type="NCBI Taxonomy" id="222440"/>
    <lineage>
        <taxon>Eukaryota</taxon>
        <taxon>Metamonada</taxon>
        <taxon>Preaxostyla</taxon>
        <taxon>Oxymonadida</taxon>
        <taxon>Streblomastigidae</taxon>
        <taxon>Streblomastix</taxon>
    </lineage>
</organism>
<dbReference type="AlphaFoldDB" id="A0A5J4U457"/>
<feature type="region of interest" description="Disordered" evidence="1">
    <location>
        <begin position="69"/>
        <end position="155"/>
    </location>
</feature>
<reference evidence="2 3" key="1">
    <citation type="submission" date="2019-03" db="EMBL/GenBank/DDBJ databases">
        <title>Single cell metagenomics reveals metabolic interactions within the superorganism composed of flagellate Streblomastix strix and complex community of Bacteroidetes bacteria on its surface.</title>
        <authorList>
            <person name="Treitli S.C."/>
            <person name="Kolisko M."/>
            <person name="Husnik F."/>
            <person name="Keeling P."/>
            <person name="Hampl V."/>
        </authorList>
    </citation>
    <scope>NUCLEOTIDE SEQUENCE [LARGE SCALE GENOMIC DNA]</scope>
    <source>
        <strain evidence="2">ST1C</strain>
    </source>
</reference>
<evidence type="ECO:0000313" key="3">
    <source>
        <dbReference type="Proteomes" id="UP000324800"/>
    </source>
</evidence>
<accession>A0A5J4U457</accession>
<feature type="region of interest" description="Disordered" evidence="1">
    <location>
        <begin position="1"/>
        <end position="28"/>
    </location>
</feature>
<dbReference type="EMBL" id="SNRW01020336">
    <property type="protein sequence ID" value="KAA6365556.1"/>
    <property type="molecule type" value="Genomic_DNA"/>
</dbReference>
<protein>
    <submittedName>
        <fullName evidence="2">Uncharacterized protein</fullName>
    </submittedName>
</protein>
<feature type="compositionally biased region" description="Basic and acidic residues" evidence="1">
    <location>
        <begin position="117"/>
        <end position="128"/>
    </location>
</feature>
<sequence>MGIITNPFSVPKGMQHQQSAGEAAQVQHAPRETFSINANVRKVASPTDSTVSGQVGVAGMKPINIQTAHSTQLQGNPIHEPKVEKKGGKTPVRMKTSSADSQERAPGRFQLMGIQNRTKEETHTREIFPRSPMEETSQPQPDTRMRGKTIRYLET</sequence>
<gene>
    <name evidence="2" type="ORF">EZS28_038918</name>
</gene>
<evidence type="ECO:0000256" key="1">
    <source>
        <dbReference type="SAM" id="MobiDB-lite"/>
    </source>
</evidence>
<dbReference type="Proteomes" id="UP000324800">
    <property type="component" value="Unassembled WGS sequence"/>
</dbReference>
<evidence type="ECO:0000313" key="2">
    <source>
        <dbReference type="EMBL" id="KAA6365556.1"/>
    </source>
</evidence>